<sequence>MKLIKDSDPTLPNSSQPAFIYDIEEEEIEKVKNEIRLKFNETICNALPRIPITGPPMTIYLNESNDPPKRITTARQIPIHYREEASKIIDKALNDG</sequence>
<reference evidence="1" key="1">
    <citation type="submission" date="2020-04" db="EMBL/GenBank/DDBJ databases">
        <authorList>
            <person name="Alioto T."/>
            <person name="Alioto T."/>
            <person name="Gomez Garrido J."/>
        </authorList>
    </citation>
    <scope>NUCLEOTIDE SEQUENCE</scope>
    <source>
        <strain evidence="1">A484AB</strain>
    </source>
</reference>
<organism evidence="1 2">
    <name type="scientific">Paramuricea clavata</name>
    <name type="common">Red gorgonian</name>
    <name type="synonym">Violescent sea-whip</name>
    <dbReference type="NCBI Taxonomy" id="317549"/>
    <lineage>
        <taxon>Eukaryota</taxon>
        <taxon>Metazoa</taxon>
        <taxon>Cnidaria</taxon>
        <taxon>Anthozoa</taxon>
        <taxon>Octocorallia</taxon>
        <taxon>Malacalcyonacea</taxon>
        <taxon>Plexauridae</taxon>
        <taxon>Paramuricea</taxon>
    </lineage>
</organism>
<name>A0A7D9MG11_PARCT</name>
<evidence type="ECO:0000313" key="2">
    <source>
        <dbReference type="Proteomes" id="UP001152795"/>
    </source>
</evidence>
<feature type="non-terminal residue" evidence="1">
    <location>
        <position position="96"/>
    </location>
</feature>
<protein>
    <submittedName>
        <fullName evidence="1">Uncharacterized protein</fullName>
    </submittedName>
</protein>
<comment type="caution">
    <text evidence="1">The sequence shown here is derived from an EMBL/GenBank/DDBJ whole genome shotgun (WGS) entry which is preliminary data.</text>
</comment>
<dbReference type="EMBL" id="CACRXK020048818">
    <property type="protein sequence ID" value="CAB4046270.1"/>
    <property type="molecule type" value="Genomic_DNA"/>
</dbReference>
<gene>
    <name evidence="1" type="ORF">PACLA_8A022805</name>
</gene>
<dbReference type="AlphaFoldDB" id="A0A7D9MG11"/>
<evidence type="ECO:0000313" key="1">
    <source>
        <dbReference type="EMBL" id="CAB4046270.1"/>
    </source>
</evidence>
<dbReference type="Proteomes" id="UP001152795">
    <property type="component" value="Unassembled WGS sequence"/>
</dbReference>
<keyword evidence="2" id="KW-1185">Reference proteome</keyword>
<dbReference type="OrthoDB" id="2286242at2759"/>
<proteinExistence type="predicted"/>
<accession>A0A7D9MG11</accession>